<sequence>MNPAVQHLPLSAIVYGRIQEMIGVVCAAVLARVESSSNIGNKTEPIVTEYSDELFSSNADAGSSLVAQLTPRAINKTTTEEERFAGPISSWFGNAVRGLYSKTADPAGLVERAFAWLVSTLHLRSWAIMGRDPSDLANFLKLPKGHALFESWELRLLERYIDLQPGEKQAKTTLLLDALLGQYSNEAELVSVLITSATHNHDLKAQELLDALIAKSVTAAKSFDEMVDRFGIDAKPAMALYKLAQSPQNGLHLKALLSALYAKWRVAGEKTKYTLLDLVVANFGDEVEFERVLVDFAFDNMYRRTSNALLEALITKRQRAGKPLLNISKDTRLFASRKLDLLQRYLLFLRPEGETEMTLLDAVVGSWGSPAGEAELAPIVFQSVSASDKPTLAEHLFLGLLRKCVADEKRMEDVLALFKIEELGAGIFVHRRMTWLQKLKGIYEEESVVKNEKTLSQLLIEEFAGEEGKLAIMAMKAANDVEADQLQAKLVLCDLFETEKNSPGYLERVLSQEKFAAEDTAAIRKTYLKGKWQVK</sequence>
<evidence type="ECO:0000313" key="1">
    <source>
        <dbReference type="EMBL" id="CAK7937549.1"/>
    </source>
</evidence>
<dbReference type="Proteomes" id="UP001162060">
    <property type="component" value="Unassembled WGS sequence"/>
</dbReference>
<proteinExistence type="predicted"/>
<protein>
    <submittedName>
        <fullName evidence="1">Uncharacterized protein</fullName>
    </submittedName>
</protein>
<dbReference type="EMBL" id="CAKLBY020000227">
    <property type="protein sequence ID" value="CAK7937549.1"/>
    <property type="molecule type" value="Genomic_DNA"/>
</dbReference>
<evidence type="ECO:0000313" key="2">
    <source>
        <dbReference type="Proteomes" id="UP001162060"/>
    </source>
</evidence>
<name>A0AAV1URY3_9STRA</name>
<organism evidence="1 2">
    <name type="scientific">Peronospora matthiolae</name>
    <dbReference type="NCBI Taxonomy" id="2874970"/>
    <lineage>
        <taxon>Eukaryota</taxon>
        <taxon>Sar</taxon>
        <taxon>Stramenopiles</taxon>
        <taxon>Oomycota</taxon>
        <taxon>Peronosporomycetes</taxon>
        <taxon>Peronosporales</taxon>
        <taxon>Peronosporaceae</taxon>
        <taxon>Peronospora</taxon>
    </lineage>
</organism>
<gene>
    <name evidence="1" type="ORF">PM001_LOCUS22699</name>
</gene>
<reference evidence="1" key="1">
    <citation type="submission" date="2024-01" db="EMBL/GenBank/DDBJ databases">
        <authorList>
            <person name="Webb A."/>
        </authorList>
    </citation>
    <scope>NUCLEOTIDE SEQUENCE</scope>
    <source>
        <strain evidence="1">Pm1</strain>
    </source>
</reference>
<accession>A0AAV1URY3</accession>
<dbReference type="AlphaFoldDB" id="A0AAV1URY3"/>
<comment type="caution">
    <text evidence="1">The sequence shown here is derived from an EMBL/GenBank/DDBJ whole genome shotgun (WGS) entry which is preliminary data.</text>
</comment>